<evidence type="ECO:0000313" key="1">
    <source>
        <dbReference type="EMBL" id="MDT7043739.1"/>
    </source>
</evidence>
<evidence type="ECO:0000313" key="2">
    <source>
        <dbReference type="Proteomes" id="UP001250932"/>
    </source>
</evidence>
<proteinExistence type="predicted"/>
<keyword evidence="2" id="KW-1185">Reference proteome</keyword>
<sequence length="179" mass="20100">MEQQHNRTGRMLTIKKVPFHILLTCTVAGLISFEVNHVTFATPTAQITPDQANVTLEFEKSEYGMERNFPLYEQGPIRYFSAGVGKAERKPQYPAFPLKLIFANDTGSFLAFISVEIRHQDGSLAADIPAKHVTGPWLFVDLEPGVYEIVATNKNGQKVTKHVPIKKDDPLSLPLYWNS</sequence>
<protein>
    <recommendedName>
        <fullName evidence="3">Carboxypeptidase regulatory-like domain-containing protein</fullName>
    </recommendedName>
</protein>
<gene>
    <name evidence="1" type="ORF">PPG34_15400</name>
</gene>
<accession>A0ABU3KB70</accession>
<dbReference type="RefSeq" id="WP_313834332.1">
    <property type="nucleotide sequence ID" value="NZ_JAQOUE010000002.1"/>
</dbReference>
<comment type="caution">
    <text evidence="1">The sequence shown here is derived from an EMBL/GenBank/DDBJ whole genome shotgun (WGS) entry which is preliminary data.</text>
</comment>
<reference evidence="1 2" key="1">
    <citation type="journal article" date="2023" name="ISME J.">
        <title>Cultivation and genomic characterization of novel and ubiquitous marine nitrite-oxidizing bacteria from the Nitrospirales.</title>
        <authorList>
            <person name="Mueller A.J."/>
            <person name="Daebeler A."/>
            <person name="Herbold C.W."/>
            <person name="Kirkegaard R.H."/>
            <person name="Daims H."/>
        </authorList>
    </citation>
    <scope>NUCLEOTIDE SEQUENCE [LARGE SCALE GENOMIC DNA]</scope>
    <source>
        <strain evidence="1 2">EB</strain>
    </source>
</reference>
<dbReference type="Proteomes" id="UP001250932">
    <property type="component" value="Unassembled WGS sequence"/>
</dbReference>
<name>A0ABU3KB70_9BACT</name>
<dbReference type="EMBL" id="JAQOUE010000002">
    <property type="protein sequence ID" value="MDT7043739.1"/>
    <property type="molecule type" value="Genomic_DNA"/>
</dbReference>
<organism evidence="1 2">
    <name type="scientific">Candidatus Nitronereus thalassa</name>
    <dbReference type="NCBI Taxonomy" id="3020898"/>
    <lineage>
        <taxon>Bacteria</taxon>
        <taxon>Pseudomonadati</taxon>
        <taxon>Nitrospirota</taxon>
        <taxon>Nitrospiria</taxon>
        <taxon>Nitrospirales</taxon>
        <taxon>Nitrospiraceae</taxon>
        <taxon>Candidatus Nitronereus</taxon>
    </lineage>
</organism>
<evidence type="ECO:0008006" key="3">
    <source>
        <dbReference type="Google" id="ProtNLM"/>
    </source>
</evidence>